<dbReference type="InterPro" id="IPR039422">
    <property type="entry name" value="MarR/SlyA-like"/>
</dbReference>
<reference evidence="3 4" key="1">
    <citation type="submission" date="2018-07" db="EMBL/GenBank/DDBJ databases">
        <title>Desertimonas flava gen. nov. sp. nov.</title>
        <authorList>
            <person name="Liu S."/>
        </authorList>
    </citation>
    <scope>NUCLEOTIDE SEQUENCE [LARGE SCALE GENOMIC DNA]</scope>
    <source>
        <strain evidence="3 4">16Sb5-5</strain>
    </source>
</reference>
<dbReference type="Gene3D" id="1.10.10.10">
    <property type="entry name" value="Winged helix-like DNA-binding domain superfamily/Winged helix DNA-binding domain"/>
    <property type="match status" value="1"/>
</dbReference>
<dbReference type="GO" id="GO:0006950">
    <property type="term" value="P:response to stress"/>
    <property type="evidence" value="ECO:0007669"/>
    <property type="project" value="TreeGrafter"/>
</dbReference>
<comment type="caution">
    <text evidence="3">The sequence shown here is derived from an EMBL/GenBank/DDBJ whole genome shotgun (WGS) entry which is preliminary data.</text>
</comment>
<protein>
    <submittedName>
        <fullName evidence="3">MarR family transcriptional regulator</fullName>
    </submittedName>
</protein>
<evidence type="ECO:0000259" key="2">
    <source>
        <dbReference type="PROSITE" id="PS50995"/>
    </source>
</evidence>
<proteinExistence type="predicted"/>
<dbReference type="PANTHER" id="PTHR33164:SF43">
    <property type="entry name" value="HTH-TYPE TRANSCRIPTIONAL REPRESSOR YETL"/>
    <property type="match status" value="1"/>
</dbReference>
<dbReference type="InterPro" id="IPR036390">
    <property type="entry name" value="WH_DNA-bd_sf"/>
</dbReference>
<dbReference type="InterPro" id="IPR036388">
    <property type="entry name" value="WH-like_DNA-bd_sf"/>
</dbReference>
<dbReference type="AlphaFoldDB" id="A0A367Z1R2"/>
<feature type="domain" description="HTH marR-type" evidence="2">
    <location>
        <begin position="11"/>
        <end position="143"/>
    </location>
</feature>
<dbReference type="Proteomes" id="UP000252770">
    <property type="component" value="Unassembled WGS sequence"/>
</dbReference>
<feature type="compositionally biased region" description="Polar residues" evidence="1">
    <location>
        <begin position="145"/>
        <end position="158"/>
    </location>
</feature>
<keyword evidence="4" id="KW-1185">Reference proteome</keyword>
<name>A0A367Z1R2_9ACTN</name>
<dbReference type="GO" id="GO:0003700">
    <property type="term" value="F:DNA-binding transcription factor activity"/>
    <property type="evidence" value="ECO:0007669"/>
    <property type="project" value="InterPro"/>
</dbReference>
<feature type="region of interest" description="Disordered" evidence="1">
    <location>
        <begin position="145"/>
        <end position="178"/>
    </location>
</feature>
<gene>
    <name evidence="3" type="ORF">DT076_01750</name>
</gene>
<accession>A0A367Z1R2</accession>
<evidence type="ECO:0000313" key="3">
    <source>
        <dbReference type="EMBL" id="RCK71202.1"/>
    </source>
</evidence>
<dbReference type="EMBL" id="QOUI01000001">
    <property type="protein sequence ID" value="RCK71202.1"/>
    <property type="molecule type" value="Genomic_DNA"/>
</dbReference>
<dbReference type="InterPro" id="IPR000835">
    <property type="entry name" value="HTH_MarR-typ"/>
</dbReference>
<dbReference type="SUPFAM" id="SSF46785">
    <property type="entry name" value="Winged helix' DNA-binding domain"/>
    <property type="match status" value="1"/>
</dbReference>
<dbReference type="SMART" id="SM00347">
    <property type="entry name" value="HTH_MARR"/>
    <property type="match status" value="1"/>
</dbReference>
<dbReference type="PROSITE" id="PS50995">
    <property type="entry name" value="HTH_MARR_2"/>
    <property type="match status" value="1"/>
</dbReference>
<evidence type="ECO:0000256" key="1">
    <source>
        <dbReference type="SAM" id="MobiDB-lite"/>
    </source>
</evidence>
<organism evidence="3 4">
    <name type="scientific">Desertihabitans brevis</name>
    <dbReference type="NCBI Taxonomy" id="2268447"/>
    <lineage>
        <taxon>Bacteria</taxon>
        <taxon>Bacillati</taxon>
        <taxon>Actinomycetota</taxon>
        <taxon>Actinomycetes</taxon>
        <taxon>Propionibacteriales</taxon>
        <taxon>Propionibacteriaceae</taxon>
        <taxon>Desertihabitans</taxon>
    </lineage>
</organism>
<dbReference type="PANTHER" id="PTHR33164">
    <property type="entry name" value="TRANSCRIPTIONAL REGULATOR, MARR FAMILY"/>
    <property type="match status" value="1"/>
</dbReference>
<evidence type="ECO:0000313" key="4">
    <source>
        <dbReference type="Proteomes" id="UP000252770"/>
    </source>
</evidence>
<sequence length="192" mass="20518">MGQGGIGIELETSVGYALKEASSALRTAMEDVLRPLGMTVTHYSCLELLAQRPGLSNSDLARGTFVTRQAMNVLLQALERDGHVTRPDAAPVGRALPARLTPRGRRRLEEASTAVRAVEDRMLASLDDAEQTVILRALRRMTQSLHDTTGTEAPQQAATRKRATRSGLVEGQASGLGTASARATASLKGLSW</sequence>
<dbReference type="Pfam" id="PF12802">
    <property type="entry name" value="MarR_2"/>
    <property type="match status" value="1"/>
</dbReference>